<reference evidence="3 4" key="1">
    <citation type="submission" date="2015-03" db="EMBL/GenBank/DDBJ databases">
        <title>Genomics and transcriptomics of the oil-accumulating basidiomycete yeast T. oleaginosus allow insights into substrate utilization and the diverse evolutionary trajectories of mating systems in fungi.</title>
        <authorList>
            <consortium name="DOE Joint Genome Institute"/>
            <person name="Kourist R."/>
            <person name="Kracht O."/>
            <person name="Bracharz F."/>
            <person name="Lipzen A."/>
            <person name="Nolan M."/>
            <person name="Ohm R."/>
            <person name="Grigoriev I."/>
            <person name="Sun S."/>
            <person name="Heitman J."/>
            <person name="Bruck T."/>
            <person name="Nowrousian M."/>
        </authorList>
    </citation>
    <scope>NUCLEOTIDE SEQUENCE [LARGE SCALE GENOMIC DNA]</scope>
    <source>
        <strain evidence="3 4">IBC0246</strain>
    </source>
</reference>
<dbReference type="Proteomes" id="UP000053611">
    <property type="component" value="Unassembled WGS sequence"/>
</dbReference>
<dbReference type="GeneID" id="28980233"/>
<feature type="region of interest" description="Disordered" evidence="1">
    <location>
        <begin position="227"/>
        <end position="254"/>
    </location>
</feature>
<keyword evidence="4" id="KW-1185">Reference proteome</keyword>
<feature type="transmembrane region" description="Helical" evidence="2">
    <location>
        <begin position="65"/>
        <end position="90"/>
    </location>
</feature>
<evidence type="ECO:0000313" key="3">
    <source>
        <dbReference type="EMBL" id="KLT40285.1"/>
    </source>
</evidence>
<feature type="region of interest" description="Disordered" evidence="1">
    <location>
        <begin position="294"/>
        <end position="331"/>
    </location>
</feature>
<accession>A0A0J0XGR4</accession>
<dbReference type="EMBL" id="KQ087237">
    <property type="protein sequence ID" value="KLT40285.1"/>
    <property type="molecule type" value="Genomic_DNA"/>
</dbReference>
<evidence type="ECO:0000256" key="1">
    <source>
        <dbReference type="SAM" id="MobiDB-lite"/>
    </source>
</evidence>
<sequence length="468" mass="51202">MGRRWSAFECIARTVPVYVYGMLPVIWVLIRSDQVGKLDSGLGIWWGTYCIADISQWRTVRLATLLMPLGLTALLTLNIARMAGGAYLLAEARTSTLVNLFALSLLGILYLALEATIGWQPNWRPRALEPLFCLVVLFQSEFFPYADAIACGLCARRVQNMSNQHTDSPPSGCKEDREEQVYAWPSRQPHRRGFLTPIPETTEGSTISHHFPQVPIICVQHATPASLRHGSAGPSHRVGASLPSPSSHRYSNPCAEECSFPPLSPLPSEPDEQSDTAIPFRPFWPRAHYNYDSETESSGSLDVQPTDHLPRPSQFRGSNPSLSGDFDHPPLSPMSDVSCATFGRRTQSATHGSHALAPSIVLSGSPLLAPRGFSSSERIAPDIHRLSGMAISSDGDSFVTANAALLRYSSSSGYLTANEDPFASPHASVIEDDIRDRPAPTLGRRRVDESEFPNSPEGRWSLPSTPCV</sequence>
<dbReference type="AlphaFoldDB" id="A0A0J0XGR4"/>
<keyword evidence="2" id="KW-0472">Membrane</keyword>
<dbReference type="RefSeq" id="XP_018276776.1">
    <property type="nucleotide sequence ID" value="XM_018419630.1"/>
</dbReference>
<protein>
    <submittedName>
        <fullName evidence="3">Uncharacterized protein</fullName>
    </submittedName>
</protein>
<feature type="transmembrane region" description="Helical" evidence="2">
    <location>
        <begin position="12"/>
        <end position="30"/>
    </location>
</feature>
<proteinExistence type="predicted"/>
<evidence type="ECO:0000313" key="4">
    <source>
        <dbReference type="Proteomes" id="UP000053611"/>
    </source>
</evidence>
<name>A0A0J0XGR4_9TREE</name>
<organism evidence="3 4">
    <name type="scientific">Cutaneotrichosporon oleaginosum</name>
    <dbReference type="NCBI Taxonomy" id="879819"/>
    <lineage>
        <taxon>Eukaryota</taxon>
        <taxon>Fungi</taxon>
        <taxon>Dikarya</taxon>
        <taxon>Basidiomycota</taxon>
        <taxon>Agaricomycotina</taxon>
        <taxon>Tremellomycetes</taxon>
        <taxon>Trichosporonales</taxon>
        <taxon>Trichosporonaceae</taxon>
        <taxon>Cutaneotrichosporon</taxon>
    </lineage>
</organism>
<keyword evidence="2" id="KW-1133">Transmembrane helix</keyword>
<keyword evidence="2" id="KW-0812">Transmembrane</keyword>
<feature type="region of interest" description="Disordered" evidence="1">
    <location>
        <begin position="432"/>
        <end position="468"/>
    </location>
</feature>
<gene>
    <name evidence="3" type="ORF">CC85DRAFT_158012</name>
</gene>
<evidence type="ECO:0000256" key="2">
    <source>
        <dbReference type="SAM" id="Phobius"/>
    </source>
</evidence>
<feature type="transmembrane region" description="Helical" evidence="2">
    <location>
        <begin position="97"/>
        <end position="119"/>
    </location>
</feature>